<feature type="compositionally biased region" description="Basic and acidic residues" evidence="1">
    <location>
        <begin position="247"/>
        <end position="260"/>
    </location>
</feature>
<feature type="compositionally biased region" description="Acidic residues" evidence="1">
    <location>
        <begin position="83"/>
        <end position="95"/>
    </location>
</feature>
<feature type="compositionally biased region" description="Polar residues" evidence="1">
    <location>
        <begin position="32"/>
        <end position="47"/>
    </location>
</feature>
<keyword evidence="4" id="KW-1185">Reference proteome</keyword>
<comment type="caution">
    <text evidence="3">The sequence shown here is derived from an EMBL/GenBank/DDBJ whole genome shotgun (WGS) entry which is preliminary data.</text>
</comment>
<evidence type="ECO:0000313" key="3">
    <source>
        <dbReference type="EMBL" id="KAG2172119.1"/>
    </source>
</evidence>
<evidence type="ECO:0000256" key="1">
    <source>
        <dbReference type="SAM" id="MobiDB-lite"/>
    </source>
</evidence>
<evidence type="ECO:0000313" key="4">
    <source>
        <dbReference type="Proteomes" id="UP000612746"/>
    </source>
</evidence>
<dbReference type="SMART" id="SM00443">
    <property type="entry name" value="G_patch"/>
    <property type="match status" value="1"/>
</dbReference>
<feature type="domain" description="G-patch" evidence="2">
    <location>
        <begin position="563"/>
        <end position="606"/>
    </location>
</feature>
<dbReference type="OrthoDB" id="21470at2759"/>
<name>A0A8H7UA48_9FUNG</name>
<accession>A0A8H7UA48</accession>
<dbReference type="GO" id="GO:0003676">
    <property type="term" value="F:nucleic acid binding"/>
    <property type="evidence" value="ECO:0007669"/>
    <property type="project" value="InterPro"/>
</dbReference>
<feature type="region of interest" description="Disordered" evidence="1">
    <location>
        <begin position="302"/>
        <end position="321"/>
    </location>
</feature>
<feature type="region of interest" description="Disordered" evidence="1">
    <location>
        <begin position="1"/>
        <end position="126"/>
    </location>
</feature>
<dbReference type="PANTHER" id="PTHR14195">
    <property type="entry name" value="G PATCH DOMAIN CONTAINING PROTEIN 2"/>
    <property type="match status" value="1"/>
</dbReference>
<feature type="compositionally biased region" description="Polar residues" evidence="1">
    <location>
        <begin position="520"/>
        <end position="531"/>
    </location>
</feature>
<dbReference type="EMBL" id="JAEPRA010000027">
    <property type="protein sequence ID" value="KAG2172119.1"/>
    <property type="molecule type" value="Genomic_DNA"/>
</dbReference>
<dbReference type="AlphaFoldDB" id="A0A8H7UA48"/>
<evidence type="ECO:0000259" key="2">
    <source>
        <dbReference type="PROSITE" id="PS50174"/>
    </source>
</evidence>
<protein>
    <recommendedName>
        <fullName evidence="2">G-patch domain-containing protein</fullName>
    </recommendedName>
</protein>
<dbReference type="InterPro" id="IPR051189">
    <property type="entry name" value="Splicing_assoc_domain"/>
</dbReference>
<gene>
    <name evidence="3" type="ORF">INT44_004741</name>
</gene>
<feature type="region of interest" description="Disordered" evidence="1">
    <location>
        <begin position="497"/>
        <end position="550"/>
    </location>
</feature>
<reference evidence="3" key="1">
    <citation type="submission" date="2020-12" db="EMBL/GenBank/DDBJ databases">
        <title>Metabolic potential, ecology and presence of endohyphal bacteria is reflected in genomic diversity of Mucoromycotina.</title>
        <authorList>
            <person name="Muszewska A."/>
            <person name="Okrasinska A."/>
            <person name="Steczkiewicz K."/>
            <person name="Drgas O."/>
            <person name="Orlowska M."/>
            <person name="Perlinska-Lenart U."/>
            <person name="Aleksandrzak-Piekarczyk T."/>
            <person name="Szatraj K."/>
            <person name="Zielenkiewicz U."/>
            <person name="Pilsyk S."/>
            <person name="Malc E."/>
            <person name="Mieczkowski P."/>
            <person name="Kruszewska J.S."/>
            <person name="Biernat P."/>
            <person name="Pawlowska J."/>
        </authorList>
    </citation>
    <scope>NUCLEOTIDE SEQUENCE</scope>
    <source>
        <strain evidence="3">WA0000051536</strain>
    </source>
</reference>
<feature type="compositionally biased region" description="Basic residues" evidence="1">
    <location>
        <begin position="232"/>
        <end position="246"/>
    </location>
</feature>
<proteinExistence type="predicted"/>
<dbReference type="Proteomes" id="UP000612746">
    <property type="component" value="Unassembled WGS sequence"/>
</dbReference>
<feature type="compositionally biased region" description="Basic residues" evidence="1">
    <location>
        <begin position="499"/>
        <end position="519"/>
    </location>
</feature>
<dbReference type="InterPro" id="IPR000467">
    <property type="entry name" value="G_patch_dom"/>
</dbReference>
<dbReference type="Pfam" id="PF01585">
    <property type="entry name" value="G-patch"/>
    <property type="match status" value="1"/>
</dbReference>
<dbReference type="PROSITE" id="PS50174">
    <property type="entry name" value="G_PATCH"/>
    <property type="match status" value="1"/>
</dbReference>
<sequence length="606" mass="68089">MAHGKQRFKDNRKQRNSYGQIVKSHRKHKSPSGRSPNSDPVMSQIMSKFTGKRKHQFWGNTNKAEEQPFKRSKHFIPQHQFEDMSDDEDDGEEYQSDTSSLPDTLDQRFEWTDGDANEGSELREKDISSINEPHVMSLGWGGALSYKPKVSADASNLQTSIASTDGDILPWVIDTEGTHGRSKGKIPDYEVINISDSEEDEVVRLNKDNTEFARSSAFIKLATPDNRSTRKEGRKKRKSAKSKGGRRSAEKAQKRNRRDEDDMEILQDYLQNIGEDAFNLEDQAFYGSDIEEESSYYISSDLESESNRMEPGTINRYPPSDIDSDEDLLFAGYNAWDIPDPEYQDTNSHNMFKRVINGSFEDIPPSLHNGLRARMRRQKNAGTSIKTARPINYENSALHLSASPHVNLYQLDKTLRSFVSADDMTSVQMSSISKRSDQCVITTANFYGFIAEAVTHRSKSYIMLHKTENTGPPSDRSELDEYISQAQAELLRDVNVRQSTKRKTKQQKVQVSKRSHRNSKSSGIATKISKTSRVRSDSGRSAPFMPAPSHGTVVGGEALPIHTSNVGHRMLAAMGWKEGDSLGAKNTGIKAPIQAVIRKKRAGLGI</sequence>
<organism evidence="3 4">
    <name type="scientific">Umbelopsis vinacea</name>
    <dbReference type="NCBI Taxonomy" id="44442"/>
    <lineage>
        <taxon>Eukaryota</taxon>
        <taxon>Fungi</taxon>
        <taxon>Fungi incertae sedis</taxon>
        <taxon>Mucoromycota</taxon>
        <taxon>Mucoromycotina</taxon>
        <taxon>Umbelopsidomycetes</taxon>
        <taxon>Umbelopsidales</taxon>
        <taxon>Umbelopsidaceae</taxon>
        <taxon>Umbelopsis</taxon>
    </lineage>
</organism>
<feature type="region of interest" description="Disordered" evidence="1">
    <location>
        <begin position="218"/>
        <end position="262"/>
    </location>
</feature>